<comment type="caution">
    <text evidence="7">The sequence shown here is derived from an EMBL/GenBank/DDBJ whole genome shotgun (WGS) entry which is preliminary data.</text>
</comment>
<dbReference type="SUPFAM" id="SSF55874">
    <property type="entry name" value="ATPase domain of HSP90 chaperone/DNA topoisomerase II/histidine kinase"/>
    <property type="match status" value="1"/>
</dbReference>
<sequence length="459" mass="52024">MASFTAYTTLRLFLDGMLTMMGLYALLSYFQQRKAIYWQYALYIACMVIDLRLSDVGYAKPDYLPGAFYPETFVETVAYMLYIRFTILLINPAEQDPIAYRVMQALIIAFAIALALDTVLYLANASAAVRSGIYMGERLLMTLVGLYLIPRFFRLRNNVVSYFIAGSLLLVLGSIAALLTNYLPPENRLQPDNAFTFPVTLLQIGVVGEVLFFTLGMSLRNRENEREKIQYQAQLIEQLRENERKQERLQRIRDDIARDLHDDVGADLSGISLLSQVAARQVDEQPDQAQATLKVIRQRTRRVVATMREIVWSLNSAQTSLESFSYRLQETAGQLFEHQSTVLHLQLPVDDADWTLPAEGRRDLFLMVKEMLHNVIRHADAQNAYLTLWVEQNMLCIAVRDDGQGFVVQLNGNRVGNGLRSMQQRAAAINGQLMIESIPGIGTTVTFRCPLTLNELAVV</sequence>
<dbReference type="SMART" id="SM00387">
    <property type="entry name" value="HATPase_c"/>
    <property type="match status" value="1"/>
</dbReference>
<organism evidence="7 8">
    <name type="scientific">Spirosoma soli</name>
    <dbReference type="NCBI Taxonomy" id="1770529"/>
    <lineage>
        <taxon>Bacteria</taxon>
        <taxon>Pseudomonadati</taxon>
        <taxon>Bacteroidota</taxon>
        <taxon>Cytophagia</taxon>
        <taxon>Cytophagales</taxon>
        <taxon>Cytophagaceae</taxon>
        <taxon>Spirosoma</taxon>
    </lineage>
</organism>
<evidence type="ECO:0000259" key="6">
    <source>
        <dbReference type="PROSITE" id="PS50109"/>
    </source>
</evidence>
<dbReference type="InterPro" id="IPR005467">
    <property type="entry name" value="His_kinase_dom"/>
</dbReference>
<dbReference type="RefSeq" id="WP_381518720.1">
    <property type="nucleotide sequence ID" value="NZ_JBHULN010000001.1"/>
</dbReference>
<feature type="transmembrane region" description="Helical" evidence="5">
    <location>
        <begin position="102"/>
        <end position="123"/>
    </location>
</feature>
<keyword evidence="1" id="KW-0808">Transferase</keyword>
<feature type="transmembrane region" description="Helical" evidence="5">
    <location>
        <begin position="129"/>
        <end position="149"/>
    </location>
</feature>
<gene>
    <name evidence="7" type="ORF">ACFSUS_02760</name>
</gene>
<dbReference type="InterPro" id="IPR003594">
    <property type="entry name" value="HATPase_dom"/>
</dbReference>
<dbReference type="PANTHER" id="PTHR24421:SF61">
    <property type="entry name" value="OXYGEN SENSOR HISTIDINE KINASE NREB"/>
    <property type="match status" value="1"/>
</dbReference>
<protein>
    <submittedName>
        <fullName evidence="7">Histidine kinase</fullName>
    </submittedName>
</protein>
<dbReference type="EMBL" id="JBHULN010000001">
    <property type="protein sequence ID" value="MFD2569535.1"/>
    <property type="molecule type" value="Genomic_DNA"/>
</dbReference>
<keyword evidence="8" id="KW-1185">Reference proteome</keyword>
<dbReference type="InterPro" id="IPR036890">
    <property type="entry name" value="HATPase_C_sf"/>
</dbReference>
<keyword evidence="2 7" id="KW-0418">Kinase</keyword>
<dbReference type="GO" id="GO:0016301">
    <property type="term" value="F:kinase activity"/>
    <property type="evidence" value="ECO:0007669"/>
    <property type="project" value="UniProtKB-KW"/>
</dbReference>
<keyword evidence="3" id="KW-0902">Two-component regulatory system</keyword>
<dbReference type="InterPro" id="IPR011623">
    <property type="entry name" value="7TMR_DISM_rcpt_extracell_dom1"/>
</dbReference>
<dbReference type="CDD" id="cd16917">
    <property type="entry name" value="HATPase_UhpB-NarQ-NarX-like"/>
    <property type="match status" value="1"/>
</dbReference>
<name>A0ABW5LXM7_9BACT</name>
<evidence type="ECO:0000256" key="4">
    <source>
        <dbReference type="SAM" id="Coils"/>
    </source>
</evidence>
<feature type="transmembrane region" description="Helical" evidence="5">
    <location>
        <begin position="73"/>
        <end position="90"/>
    </location>
</feature>
<dbReference type="Proteomes" id="UP001597469">
    <property type="component" value="Unassembled WGS sequence"/>
</dbReference>
<evidence type="ECO:0000256" key="1">
    <source>
        <dbReference type="ARBA" id="ARBA00022679"/>
    </source>
</evidence>
<keyword evidence="5" id="KW-1133">Transmembrane helix</keyword>
<keyword evidence="4" id="KW-0175">Coiled coil</keyword>
<keyword evidence="5" id="KW-0812">Transmembrane</keyword>
<keyword evidence="5" id="KW-0472">Membrane</keyword>
<dbReference type="Pfam" id="PF02518">
    <property type="entry name" value="HATPase_c"/>
    <property type="match status" value="1"/>
</dbReference>
<feature type="coiled-coil region" evidence="4">
    <location>
        <begin position="221"/>
        <end position="255"/>
    </location>
</feature>
<feature type="domain" description="Histidine kinase" evidence="6">
    <location>
        <begin position="259"/>
        <end position="453"/>
    </location>
</feature>
<dbReference type="Gene3D" id="3.30.565.10">
    <property type="entry name" value="Histidine kinase-like ATPase, C-terminal domain"/>
    <property type="match status" value="1"/>
</dbReference>
<dbReference type="PROSITE" id="PS50109">
    <property type="entry name" value="HIS_KIN"/>
    <property type="match status" value="1"/>
</dbReference>
<dbReference type="InterPro" id="IPR011712">
    <property type="entry name" value="Sig_transdc_His_kin_sub3_dim/P"/>
</dbReference>
<evidence type="ECO:0000256" key="3">
    <source>
        <dbReference type="ARBA" id="ARBA00023012"/>
    </source>
</evidence>
<feature type="transmembrane region" description="Helical" evidence="5">
    <location>
        <begin position="195"/>
        <end position="219"/>
    </location>
</feature>
<dbReference type="Pfam" id="PF07695">
    <property type="entry name" value="7TMR-DISM_7TM"/>
    <property type="match status" value="1"/>
</dbReference>
<dbReference type="Gene3D" id="1.20.5.1930">
    <property type="match status" value="1"/>
</dbReference>
<evidence type="ECO:0000256" key="2">
    <source>
        <dbReference type="ARBA" id="ARBA00022777"/>
    </source>
</evidence>
<feature type="transmembrane region" description="Helical" evidence="5">
    <location>
        <begin position="37"/>
        <end position="53"/>
    </location>
</feature>
<evidence type="ECO:0000256" key="5">
    <source>
        <dbReference type="SAM" id="Phobius"/>
    </source>
</evidence>
<reference evidence="8" key="1">
    <citation type="journal article" date="2019" name="Int. J. Syst. Evol. Microbiol.">
        <title>The Global Catalogue of Microorganisms (GCM) 10K type strain sequencing project: providing services to taxonomists for standard genome sequencing and annotation.</title>
        <authorList>
            <consortium name="The Broad Institute Genomics Platform"/>
            <consortium name="The Broad Institute Genome Sequencing Center for Infectious Disease"/>
            <person name="Wu L."/>
            <person name="Ma J."/>
        </authorList>
    </citation>
    <scope>NUCLEOTIDE SEQUENCE [LARGE SCALE GENOMIC DNA]</scope>
    <source>
        <strain evidence="8">KCTC 42805</strain>
    </source>
</reference>
<feature type="transmembrane region" description="Helical" evidence="5">
    <location>
        <begin position="161"/>
        <end position="183"/>
    </location>
</feature>
<feature type="transmembrane region" description="Helical" evidence="5">
    <location>
        <begin position="12"/>
        <end position="30"/>
    </location>
</feature>
<accession>A0ABW5LXM7</accession>
<evidence type="ECO:0000313" key="7">
    <source>
        <dbReference type="EMBL" id="MFD2569535.1"/>
    </source>
</evidence>
<proteinExistence type="predicted"/>
<dbReference type="InterPro" id="IPR050482">
    <property type="entry name" value="Sensor_HK_TwoCompSys"/>
</dbReference>
<evidence type="ECO:0000313" key="8">
    <source>
        <dbReference type="Proteomes" id="UP001597469"/>
    </source>
</evidence>
<dbReference type="PANTHER" id="PTHR24421">
    <property type="entry name" value="NITRATE/NITRITE SENSOR PROTEIN NARX-RELATED"/>
    <property type="match status" value="1"/>
</dbReference>
<dbReference type="Pfam" id="PF07730">
    <property type="entry name" value="HisKA_3"/>
    <property type="match status" value="1"/>
</dbReference>